<reference evidence="1" key="1">
    <citation type="journal article" date="2014" name="Front. Microbiol.">
        <title>High frequency of phylogenetically diverse reductive dehalogenase-homologous genes in deep subseafloor sedimentary metagenomes.</title>
        <authorList>
            <person name="Kawai M."/>
            <person name="Futagami T."/>
            <person name="Toyoda A."/>
            <person name="Takaki Y."/>
            <person name="Nishi S."/>
            <person name="Hori S."/>
            <person name="Arai W."/>
            <person name="Tsubouchi T."/>
            <person name="Morono Y."/>
            <person name="Uchiyama I."/>
            <person name="Ito T."/>
            <person name="Fujiyama A."/>
            <person name="Inagaki F."/>
            <person name="Takami H."/>
        </authorList>
    </citation>
    <scope>NUCLEOTIDE SEQUENCE</scope>
    <source>
        <strain evidence="1">Expedition CK06-06</strain>
    </source>
</reference>
<dbReference type="Pfam" id="PF13578">
    <property type="entry name" value="Methyltransf_24"/>
    <property type="match status" value="1"/>
</dbReference>
<dbReference type="SUPFAM" id="SSF53335">
    <property type="entry name" value="S-adenosyl-L-methionine-dependent methyltransferases"/>
    <property type="match status" value="1"/>
</dbReference>
<evidence type="ECO:0008006" key="2">
    <source>
        <dbReference type="Google" id="ProtNLM"/>
    </source>
</evidence>
<sequence length="211" mass="24252">MENLSMIVVEKVRELIEVEEAALRLRRKDKAGILKRTNFFMNELEQLIALGMSTSDCLKILYSYAVKSKVIVELGVSLGISTRVLLLACKEGNGHLWSVDIGSCPPIELWVKKRGLDQYWTFIVMKDLEYAKTWNKPIDLLFIDTTHTFDQTLKELEAYSSYVKGNIFLHDTKVGMYGVGSAITSFTHKHSNWKREEIPKIRYGLARLYKV</sequence>
<accession>X0U1P8</accession>
<name>X0U1P8_9ZZZZ</name>
<proteinExistence type="predicted"/>
<protein>
    <recommendedName>
        <fullName evidence="2">Class I SAM-dependent methyltransferase</fullName>
    </recommendedName>
</protein>
<dbReference type="AlphaFoldDB" id="X0U1P8"/>
<dbReference type="Gene3D" id="3.40.50.150">
    <property type="entry name" value="Vaccinia Virus protein VP39"/>
    <property type="match status" value="1"/>
</dbReference>
<evidence type="ECO:0000313" key="1">
    <source>
        <dbReference type="EMBL" id="GAF82370.1"/>
    </source>
</evidence>
<organism evidence="1">
    <name type="scientific">marine sediment metagenome</name>
    <dbReference type="NCBI Taxonomy" id="412755"/>
    <lineage>
        <taxon>unclassified sequences</taxon>
        <taxon>metagenomes</taxon>
        <taxon>ecological metagenomes</taxon>
    </lineage>
</organism>
<gene>
    <name evidence="1" type="ORF">S01H1_09215</name>
</gene>
<dbReference type="InterPro" id="IPR029063">
    <property type="entry name" value="SAM-dependent_MTases_sf"/>
</dbReference>
<comment type="caution">
    <text evidence="1">The sequence shown here is derived from an EMBL/GenBank/DDBJ whole genome shotgun (WGS) entry which is preliminary data.</text>
</comment>
<dbReference type="EMBL" id="BARS01004706">
    <property type="protein sequence ID" value="GAF82370.1"/>
    <property type="molecule type" value="Genomic_DNA"/>
</dbReference>